<keyword evidence="4" id="KW-0732">Signal</keyword>
<dbReference type="AlphaFoldDB" id="A0AA38I4D3"/>
<name>A0AA38I4D3_9CUCU</name>
<dbReference type="PRINTS" id="PR00759">
    <property type="entry name" value="BASICPTASE"/>
</dbReference>
<dbReference type="PROSITE" id="PS00280">
    <property type="entry name" value="BPTI_KUNITZ_1"/>
    <property type="match status" value="1"/>
</dbReference>
<gene>
    <name evidence="6" type="ORF">Zmor_019418</name>
</gene>
<feature type="chain" id="PRO_5041298606" description="BPTI/Kunitz inhibitor domain-containing protein" evidence="4">
    <location>
        <begin position="22"/>
        <end position="102"/>
    </location>
</feature>
<feature type="signal peptide" evidence="4">
    <location>
        <begin position="1"/>
        <end position="21"/>
    </location>
</feature>
<keyword evidence="1" id="KW-0646">Protease inhibitor</keyword>
<keyword evidence="3" id="KW-1015">Disulfide bond</keyword>
<dbReference type="GO" id="GO:0004867">
    <property type="term" value="F:serine-type endopeptidase inhibitor activity"/>
    <property type="evidence" value="ECO:0007669"/>
    <property type="project" value="UniProtKB-KW"/>
</dbReference>
<feature type="domain" description="BPTI/Kunitz inhibitor" evidence="5">
    <location>
        <begin position="37"/>
        <end position="87"/>
    </location>
</feature>
<evidence type="ECO:0000256" key="1">
    <source>
        <dbReference type="ARBA" id="ARBA00022690"/>
    </source>
</evidence>
<dbReference type="GO" id="GO:0005615">
    <property type="term" value="C:extracellular space"/>
    <property type="evidence" value="ECO:0007669"/>
    <property type="project" value="TreeGrafter"/>
</dbReference>
<dbReference type="Pfam" id="PF00014">
    <property type="entry name" value="Kunitz_BPTI"/>
    <property type="match status" value="1"/>
</dbReference>
<protein>
    <recommendedName>
        <fullName evidence="5">BPTI/Kunitz inhibitor domain-containing protein</fullName>
    </recommendedName>
</protein>
<dbReference type="SUPFAM" id="SSF57362">
    <property type="entry name" value="BPTI-like"/>
    <property type="match status" value="1"/>
</dbReference>
<dbReference type="PANTHER" id="PTHR10083:SF328">
    <property type="entry name" value="TISSUE FACTOR PATHWAY INHIBITOR"/>
    <property type="match status" value="1"/>
</dbReference>
<dbReference type="EMBL" id="JALNTZ010000006">
    <property type="protein sequence ID" value="KAJ3647547.1"/>
    <property type="molecule type" value="Genomic_DNA"/>
</dbReference>
<dbReference type="InterPro" id="IPR050098">
    <property type="entry name" value="TFPI/VKTCI-like"/>
</dbReference>
<dbReference type="FunFam" id="4.10.410.10:FF:000025">
    <property type="entry name" value="Papilin-like Protein"/>
    <property type="match status" value="1"/>
</dbReference>
<evidence type="ECO:0000313" key="6">
    <source>
        <dbReference type="EMBL" id="KAJ3647547.1"/>
    </source>
</evidence>
<dbReference type="SMART" id="SM00131">
    <property type="entry name" value="KU"/>
    <property type="match status" value="1"/>
</dbReference>
<dbReference type="InterPro" id="IPR020901">
    <property type="entry name" value="Prtase_inh_Kunz-CS"/>
</dbReference>
<sequence length="102" mass="10972">MPLKTLVAVLVLAVVVSVVSGKPTTSPSETQSPTVMCKLPEARGHCRALLPRWRYDPSTGKCHEFKFGGCDGNGNNFLTQKACMSVCGGGGLRRSGEERNQY</sequence>
<dbReference type="InterPro" id="IPR002223">
    <property type="entry name" value="Kunitz_BPTI"/>
</dbReference>
<evidence type="ECO:0000256" key="2">
    <source>
        <dbReference type="ARBA" id="ARBA00022900"/>
    </source>
</evidence>
<evidence type="ECO:0000313" key="7">
    <source>
        <dbReference type="Proteomes" id="UP001168821"/>
    </source>
</evidence>
<dbReference type="InterPro" id="IPR036880">
    <property type="entry name" value="Kunitz_BPTI_sf"/>
</dbReference>
<accession>A0AA38I4D3</accession>
<keyword evidence="7" id="KW-1185">Reference proteome</keyword>
<dbReference type="PANTHER" id="PTHR10083">
    <property type="entry name" value="KUNITZ-TYPE PROTEASE INHIBITOR-RELATED"/>
    <property type="match status" value="1"/>
</dbReference>
<evidence type="ECO:0000256" key="3">
    <source>
        <dbReference type="ARBA" id="ARBA00023157"/>
    </source>
</evidence>
<dbReference type="PROSITE" id="PS50279">
    <property type="entry name" value="BPTI_KUNITZ_2"/>
    <property type="match status" value="1"/>
</dbReference>
<dbReference type="Gene3D" id="4.10.410.10">
    <property type="entry name" value="Pancreatic trypsin inhibitor Kunitz domain"/>
    <property type="match status" value="1"/>
</dbReference>
<evidence type="ECO:0000256" key="4">
    <source>
        <dbReference type="SAM" id="SignalP"/>
    </source>
</evidence>
<reference evidence="6" key="1">
    <citation type="journal article" date="2023" name="G3 (Bethesda)">
        <title>Whole genome assemblies of Zophobas morio and Tenebrio molitor.</title>
        <authorList>
            <person name="Kaur S."/>
            <person name="Stinson S.A."/>
            <person name="diCenzo G.C."/>
        </authorList>
    </citation>
    <scope>NUCLEOTIDE SEQUENCE</scope>
    <source>
        <strain evidence="6">QUZm001</strain>
    </source>
</reference>
<proteinExistence type="predicted"/>
<evidence type="ECO:0000259" key="5">
    <source>
        <dbReference type="PROSITE" id="PS50279"/>
    </source>
</evidence>
<organism evidence="6 7">
    <name type="scientific">Zophobas morio</name>
    <dbReference type="NCBI Taxonomy" id="2755281"/>
    <lineage>
        <taxon>Eukaryota</taxon>
        <taxon>Metazoa</taxon>
        <taxon>Ecdysozoa</taxon>
        <taxon>Arthropoda</taxon>
        <taxon>Hexapoda</taxon>
        <taxon>Insecta</taxon>
        <taxon>Pterygota</taxon>
        <taxon>Neoptera</taxon>
        <taxon>Endopterygota</taxon>
        <taxon>Coleoptera</taxon>
        <taxon>Polyphaga</taxon>
        <taxon>Cucujiformia</taxon>
        <taxon>Tenebrionidae</taxon>
        <taxon>Zophobas</taxon>
    </lineage>
</organism>
<dbReference type="Proteomes" id="UP001168821">
    <property type="component" value="Unassembled WGS sequence"/>
</dbReference>
<keyword evidence="2" id="KW-0722">Serine protease inhibitor</keyword>
<comment type="caution">
    <text evidence="6">The sequence shown here is derived from an EMBL/GenBank/DDBJ whole genome shotgun (WGS) entry which is preliminary data.</text>
</comment>